<dbReference type="Proteomes" id="UP000014760">
    <property type="component" value="Unassembled WGS sequence"/>
</dbReference>
<reference evidence="1 3" key="2">
    <citation type="journal article" date="2013" name="Nature">
        <title>Insights into bilaterian evolution from three spiralian genomes.</title>
        <authorList>
            <person name="Simakov O."/>
            <person name="Marletaz F."/>
            <person name="Cho S.J."/>
            <person name="Edsinger-Gonzales E."/>
            <person name="Havlak P."/>
            <person name="Hellsten U."/>
            <person name="Kuo D.H."/>
            <person name="Larsson T."/>
            <person name="Lv J."/>
            <person name="Arendt D."/>
            <person name="Savage R."/>
            <person name="Osoegawa K."/>
            <person name="de Jong P."/>
            <person name="Grimwood J."/>
            <person name="Chapman J.A."/>
            <person name="Shapiro H."/>
            <person name="Aerts A."/>
            <person name="Otillar R.P."/>
            <person name="Terry A.Y."/>
            <person name="Boore J.L."/>
            <person name="Grigoriev I.V."/>
            <person name="Lindberg D.R."/>
            <person name="Seaver E.C."/>
            <person name="Weisblat D.A."/>
            <person name="Putnam N.H."/>
            <person name="Rokhsar D.S."/>
        </authorList>
    </citation>
    <scope>NUCLEOTIDE SEQUENCE</scope>
    <source>
        <strain evidence="1 3">I ESC-2004</strain>
    </source>
</reference>
<reference evidence="3" key="1">
    <citation type="submission" date="2012-12" db="EMBL/GenBank/DDBJ databases">
        <authorList>
            <person name="Hellsten U."/>
            <person name="Grimwood J."/>
            <person name="Chapman J.A."/>
            <person name="Shapiro H."/>
            <person name="Aerts A."/>
            <person name="Otillar R.P."/>
            <person name="Terry A.Y."/>
            <person name="Boore J.L."/>
            <person name="Simakov O."/>
            <person name="Marletaz F."/>
            <person name="Cho S.-J."/>
            <person name="Edsinger-Gonzales E."/>
            <person name="Havlak P."/>
            <person name="Kuo D.-H."/>
            <person name="Larsson T."/>
            <person name="Lv J."/>
            <person name="Arendt D."/>
            <person name="Savage R."/>
            <person name="Osoegawa K."/>
            <person name="de Jong P."/>
            <person name="Lindberg D.R."/>
            <person name="Seaver E.C."/>
            <person name="Weisblat D.A."/>
            <person name="Putnam N.H."/>
            <person name="Grigoriev I.V."/>
            <person name="Rokhsar D.S."/>
        </authorList>
    </citation>
    <scope>NUCLEOTIDE SEQUENCE</scope>
    <source>
        <strain evidence="3">I ESC-2004</strain>
    </source>
</reference>
<evidence type="ECO:0000313" key="3">
    <source>
        <dbReference type="Proteomes" id="UP000014760"/>
    </source>
</evidence>
<evidence type="ECO:0000313" key="2">
    <source>
        <dbReference type="EnsemblMetazoa" id="CapteP192057"/>
    </source>
</evidence>
<dbReference type="EMBL" id="KB308726">
    <property type="protein sequence ID" value="ELT96750.1"/>
    <property type="molecule type" value="Genomic_DNA"/>
</dbReference>
<dbReference type="EMBL" id="AMQN01011151">
    <property type="status" value="NOT_ANNOTATED_CDS"/>
    <property type="molecule type" value="Genomic_DNA"/>
</dbReference>
<gene>
    <name evidence="1" type="ORF">CAPTEDRAFT_192057</name>
</gene>
<organism evidence="1">
    <name type="scientific">Capitella teleta</name>
    <name type="common">Polychaete worm</name>
    <dbReference type="NCBI Taxonomy" id="283909"/>
    <lineage>
        <taxon>Eukaryota</taxon>
        <taxon>Metazoa</taxon>
        <taxon>Spiralia</taxon>
        <taxon>Lophotrochozoa</taxon>
        <taxon>Annelida</taxon>
        <taxon>Polychaeta</taxon>
        <taxon>Sedentaria</taxon>
        <taxon>Scolecida</taxon>
        <taxon>Capitellidae</taxon>
        <taxon>Capitella</taxon>
    </lineage>
</organism>
<protein>
    <submittedName>
        <fullName evidence="1 2">Uncharacterized protein</fullName>
    </submittedName>
</protein>
<proteinExistence type="predicted"/>
<dbReference type="AlphaFoldDB" id="R7U0M8"/>
<name>R7U0M8_CAPTE</name>
<keyword evidence="3" id="KW-1185">Reference proteome</keyword>
<dbReference type="HOGENOM" id="CLU_1628614_0_0_1"/>
<dbReference type="EnsemblMetazoa" id="CapteT192057">
    <property type="protein sequence ID" value="CapteP192057"/>
    <property type="gene ID" value="CapteG192057"/>
</dbReference>
<reference evidence="2" key="3">
    <citation type="submission" date="2015-06" db="UniProtKB">
        <authorList>
            <consortium name="EnsemblMetazoa"/>
        </authorList>
    </citation>
    <scope>IDENTIFICATION</scope>
</reference>
<sequence>MASINRPFRPEMDWTVDADLPHRFKLWKRQVRNEIRLQMAQDSNKRETYACMFVLVSAGEQGEDVIAKGGLSGQSSFEPALCSSILQHHEECKEARKEVNAIITQCKDSYKNKIEESFRSGNPKKTWSGLNTITGYKKKTDDSYINIQRRRMGQRTKCVLHQI</sequence>
<evidence type="ECO:0000313" key="1">
    <source>
        <dbReference type="EMBL" id="ELT96750.1"/>
    </source>
</evidence>
<dbReference type="OrthoDB" id="10037236at2759"/>
<accession>R7U0M8</accession>